<dbReference type="Proteomes" id="UP000198642">
    <property type="component" value="Unassembled WGS sequence"/>
</dbReference>
<organism evidence="1 2">
    <name type="scientific">Lentibacillus halodurans</name>
    <dbReference type="NCBI Taxonomy" id="237679"/>
    <lineage>
        <taxon>Bacteria</taxon>
        <taxon>Bacillati</taxon>
        <taxon>Bacillota</taxon>
        <taxon>Bacilli</taxon>
        <taxon>Bacillales</taxon>
        <taxon>Bacillaceae</taxon>
        <taxon>Lentibacillus</taxon>
    </lineage>
</organism>
<dbReference type="EMBL" id="FOJW01000003">
    <property type="protein sequence ID" value="SFA92048.1"/>
    <property type="molecule type" value="Genomic_DNA"/>
</dbReference>
<protein>
    <recommendedName>
        <fullName evidence="3">Repeat domain-containing protein</fullName>
    </recommendedName>
</protein>
<keyword evidence="2" id="KW-1185">Reference proteome</keyword>
<dbReference type="OrthoDB" id="1653343at2"/>
<evidence type="ECO:0008006" key="3">
    <source>
        <dbReference type="Google" id="ProtNLM"/>
    </source>
</evidence>
<evidence type="ECO:0000313" key="1">
    <source>
        <dbReference type="EMBL" id="SFA92048.1"/>
    </source>
</evidence>
<evidence type="ECO:0000313" key="2">
    <source>
        <dbReference type="Proteomes" id="UP000198642"/>
    </source>
</evidence>
<name>A0A1I0WV59_9BACI</name>
<sequence length="248" mass="28415">MRLFTFIAVLIGLFIPVIAASEEDNQPSSQQLAEHHKDVTDDSTEETIELEGLLFAPDSDYYAEIWAAISDNDGQEWEILYEGGYEPDIQFYDLNHDGVKDIFYQSATGGNGGLHHYQLHTLKNKQLQEIPLPKQEYLHAEFKDNFQAEIQIDHEQEPNVVNIKDRSSEYVQLGIYDENGKLIDNTSPLIAPIAFFEPVEISERKGYGLKSHQQISGAYQADELGTVETLWYYENDKWIILKTEWVPA</sequence>
<dbReference type="STRING" id="237679.SAMN04488072_103275"/>
<reference evidence="1 2" key="1">
    <citation type="submission" date="2016-10" db="EMBL/GenBank/DDBJ databases">
        <authorList>
            <person name="de Groot N.N."/>
        </authorList>
    </citation>
    <scope>NUCLEOTIDE SEQUENCE [LARGE SCALE GENOMIC DNA]</scope>
    <source>
        <strain evidence="1 2">CGMCC 1.3702</strain>
    </source>
</reference>
<gene>
    <name evidence="1" type="ORF">SAMN04488072_103275</name>
</gene>
<dbReference type="RefSeq" id="WP_090234940.1">
    <property type="nucleotide sequence ID" value="NZ_FOJW01000003.1"/>
</dbReference>
<proteinExistence type="predicted"/>
<accession>A0A1I0WV59</accession>
<dbReference type="AlphaFoldDB" id="A0A1I0WV59"/>